<dbReference type="EMBL" id="UYJE01009064">
    <property type="protein sequence ID" value="VDI69715.1"/>
    <property type="molecule type" value="Genomic_DNA"/>
</dbReference>
<dbReference type="InterPro" id="IPR016187">
    <property type="entry name" value="CTDL_fold"/>
</dbReference>
<evidence type="ECO:0008006" key="3">
    <source>
        <dbReference type="Google" id="ProtNLM"/>
    </source>
</evidence>
<gene>
    <name evidence="1" type="ORF">MGAL_10B058331</name>
</gene>
<dbReference type="Gene3D" id="3.10.100.10">
    <property type="entry name" value="Mannose-Binding Protein A, subunit A"/>
    <property type="match status" value="1"/>
</dbReference>
<dbReference type="InterPro" id="IPR050828">
    <property type="entry name" value="C-type_lectin/matrix_domain"/>
</dbReference>
<dbReference type="SUPFAM" id="SSF56436">
    <property type="entry name" value="C-type lectin-like"/>
    <property type="match status" value="1"/>
</dbReference>
<accession>A0A8B6GUM4</accession>
<evidence type="ECO:0000313" key="2">
    <source>
        <dbReference type="Proteomes" id="UP000596742"/>
    </source>
</evidence>
<comment type="caution">
    <text evidence="1">The sequence shown here is derived from an EMBL/GenBank/DDBJ whole genome shotgun (WGS) entry which is preliminary data.</text>
</comment>
<evidence type="ECO:0000313" key="1">
    <source>
        <dbReference type="EMBL" id="VDI69715.1"/>
    </source>
</evidence>
<dbReference type="AlphaFoldDB" id="A0A8B6GUM4"/>
<dbReference type="Proteomes" id="UP000596742">
    <property type="component" value="Unassembled WGS sequence"/>
</dbReference>
<protein>
    <recommendedName>
        <fullName evidence="3">C-type lectin domain-containing protein</fullName>
    </recommendedName>
</protein>
<dbReference type="InterPro" id="IPR016186">
    <property type="entry name" value="C-type_lectin-like/link_sf"/>
</dbReference>
<dbReference type="PANTHER" id="PTHR45710">
    <property type="entry name" value="C-TYPE LECTIN DOMAIN-CONTAINING PROTEIN 180"/>
    <property type="match status" value="1"/>
</dbReference>
<keyword evidence="2" id="KW-1185">Reference proteome</keyword>
<sequence>CPSGWMRFGNSCYFYENTRKLPWDNATEYCASQGGYLAEITDEAEFQLVDSVITGMLYLLKTVQSLHKKTGHQH</sequence>
<name>A0A8B6GUM4_MYTGA</name>
<organism evidence="1 2">
    <name type="scientific">Mytilus galloprovincialis</name>
    <name type="common">Mediterranean mussel</name>
    <dbReference type="NCBI Taxonomy" id="29158"/>
    <lineage>
        <taxon>Eukaryota</taxon>
        <taxon>Metazoa</taxon>
        <taxon>Spiralia</taxon>
        <taxon>Lophotrochozoa</taxon>
        <taxon>Mollusca</taxon>
        <taxon>Bivalvia</taxon>
        <taxon>Autobranchia</taxon>
        <taxon>Pteriomorphia</taxon>
        <taxon>Mytilida</taxon>
        <taxon>Mytiloidea</taxon>
        <taxon>Mytilidae</taxon>
        <taxon>Mytilinae</taxon>
        <taxon>Mytilus</taxon>
    </lineage>
</organism>
<dbReference type="PANTHER" id="PTHR45710:SF26">
    <property type="entry name" value="RH26557P"/>
    <property type="match status" value="1"/>
</dbReference>
<dbReference type="OrthoDB" id="2142683at2759"/>
<feature type="non-terminal residue" evidence="1">
    <location>
        <position position="1"/>
    </location>
</feature>
<reference evidence="1" key="1">
    <citation type="submission" date="2018-11" db="EMBL/GenBank/DDBJ databases">
        <authorList>
            <person name="Alioto T."/>
            <person name="Alioto T."/>
        </authorList>
    </citation>
    <scope>NUCLEOTIDE SEQUENCE</scope>
</reference>
<proteinExistence type="predicted"/>